<dbReference type="PANTHER" id="PTHR11092:SF0">
    <property type="entry name" value="EPIMERASE FAMILY PROTEIN SDR39U1"/>
    <property type="match status" value="1"/>
</dbReference>
<dbReference type="InterPro" id="IPR010099">
    <property type="entry name" value="SDR39U1"/>
</dbReference>
<dbReference type="Gene3D" id="3.40.50.720">
    <property type="entry name" value="NAD(P)-binding Rossmann-like Domain"/>
    <property type="match status" value="1"/>
</dbReference>
<evidence type="ECO:0008006" key="6">
    <source>
        <dbReference type="Google" id="ProtNLM"/>
    </source>
</evidence>
<dbReference type="NCBIfam" id="TIGR01777">
    <property type="entry name" value="yfcH"/>
    <property type="match status" value="1"/>
</dbReference>
<evidence type="ECO:0000313" key="5">
    <source>
        <dbReference type="Proteomes" id="UP000256542"/>
    </source>
</evidence>
<dbReference type="AlphaFoldDB" id="A0A3E0DU81"/>
<dbReference type="SUPFAM" id="SSF51735">
    <property type="entry name" value="NAD(P)-binding Rossmann-fold domains"/>
    <property type="match status" value="1"/>
</dbReference>
<dbReference type="Pfam" id="PF08338">
    <property type="entry name" value="DUF1731"/>
    <property type="match status" value="1"/>
</dbReference>
<keyword evidence="5" id="KW-1185">Reference proteome</keyword>
<sequence>MKILISGATGFIGSALVALLQKSEHQLYALVRQVDTRLPPNISQYTLATLAELDQPLDAFINLAGEGIADRPWSKKRKAKLYESRVTLTKQVKEQLKTPPKMVLSMSAIGYYGSFSDAEVDENSPAGEGFAHELCQAWEASALAFNEQGTRTVIYRLGVVLSEQGGALTKMRPSYLCGLGGKIGSGRQGFSWVHLDDVLKAIEAALDNPTFTGIYNLTSPHMVEQKDFAKVYAKVLKRPTFITVPKSILRLTLGEMSSLLTHGVKAYPKRLIEQKFSFDYANLAEALLQLETKT</sequence>
<evidence type="ECO:0000256" key="1">
    <source>
        <dbReference type="ARBA" id="ARBA00009353"/>
    </source>
</evidence>
<dbReference type="PANTHER" id="PTHR11092">
    <property type="entry name" value="SUGAR NUCLEOTIDE EPIMERASE RELATED"/>
    <property type="match status" value="1"/>
</dbReference>
<evidence type="ECO:0000259" key="2">
    <source>
        <dbReference type="Pfam" id="PF01370"/>
    </source>
</evidence>
<protein>
    <recommendedName>
        <fullName evidence="6">TIGR01777 family protein</fullName>
    </recommendedName>
</protein>
<accession>A0A3E0DU81</accession>
<evidence type="ECO:0000313" key="4">
    <source>
        <dbReference type="EMBL" id="REG85692.1"/>
    </source>
</evidence>
<dbReference type="Pfam" id="PF01370">
    <property type="entry name" value="Epimerase"/>
    <property type="match status" value="1"/>
</dbReference>
<dbReference type="InterPro" id="IPR036291">
    <property type="entry name" value="NAD(P)-bd_dom_sf"/>
</dbReference>
<comment type="similarity">
    <text evidence="1">Belongs to the NAD(P)-dependent epimerase/dehydratase family. SDR39U1 subfamily.</text>
</comment>
<dbReference type="RefSeq" id="WP_115896474.1">
    <property type="nucleotide sequence ID" value="NZ_QUNG01000002.1"/>
</dbReference>
<reference evidence="4 5" key="1">
    <citation type="submission" date="2018-08" db="EMBL/GenBank/DDBJ databases">
        <title>Genomic Encyclopedia of Type Strains, Phase III (KMG-III): the genomes of soil and plant-associated and newly described type strains.</title>
        <authorList>
            <person name="Whitman W."/>
        </authorList>
    </citation>
    <scope>NUCLEOTIDE SEQUENCE [LARGE SCALE GENOMIC DNA]</scope>
    <source>
        <strain evidence="4 5">CECT 7375</strain>
    </source>
</reference>
<feature type="domain" description="NAD-dependent epimerase/dehydratase" evidence="2">
    <location>
        <begin position="3"/>
        <end position="216"/>
    </location>
</feature>
<proteinExistence type="inferred from homology"/>
<name>A0A3E0DU81_9GAMM</name>
<dbReference type="EMBL" id="QUNG01000002">
    <property type="protein sequence ID" value="REG85692.1"/>
    <property type="molecule type" value="Genomic_DNA"/>
</dbReference>
<organism evidence="4 5">
    <name type="scientific">Marinomonas pollencensis</name>
    <dbReference type="NCBI Taxonomy" id="491954"/>
    <lineage>
        <taxon>Bacteria</taxon>
        <taxon>Pseudomonadati</taxon>
        <taxon>Pseudomonadota</taxon>
        <taxon>Gammaproteobacteria</taxon>
        <taxon>Oceanospirillales</taxon>
        <taxon>Oceanospirillaceae</taxon>
        <taxon>Marinomonas</taxon>
    </lineage>
</organism>
<comment type="caution">
    <text evidence="4">The sequence shown here is derived from an EMBL/GenBank/DDBJ whole genome shotgun (WGS) entry which is preliminary data.</text>
</comment>
<dbReference type="Proteomes" id="UP000256542">
    <property type="component" value="Unassembled WGS sequence"/>
</dbReference>
<feature type="domain" description="DUF1731" evidence="3">
    <location>
        <begin position="244"/>
        <end position="289"/>
    </location>
</feature>
<gene>
    <name evidence="4" type="ORF">DFP81_102225</name>
</gene>
<dbReference type="OrthoDB" id="9801773at2"/>
<dbReference type="InterPro" id="IPR001509">
    <property type="entry name" value="Epimerase_deHydtase"/>
</dbReference>
<evidence type="ECO:0000259" key="3">
    <source>
        <dbReference type="Pfam" id="PF08338"/>
    </source>
</evidence>
<dbReference type="InterPro" id="IPR013549">
    <property type="entry name" value="DUF1731"/>
</dbReference>